<evidence type="ECO:0000313" key="4">
    <source>
        <dbReference type="EMBL" id="QAV19194.1"/>
    </source>
</evidence>
<dbReference type="InterPro" id="IPR005182">
    <property type="entry name" value="YdbS-like_PH"/>
</dbReference>
<keyword evidence="1" id="KW-1133">Transmembrane helix</keyword>
<feature type="transmembrane region" description="Helical" evidence="1">
    <location>
        <begin position="12"/>
        <end position="33"/>
    </location>
</feature>
<name>A0A410WXS8_9BACL</name>
<dbReference type="Proteomes" id="UP001527202">
    <property type="component" value="Unassembled WGS sequence"/>
</dbReference>
<gene>
    <name evidence="3" type="ORF">M5X16_20740</name>
    <name evidence="4" type="ORF">PC41400_16505</name>
</gene>
<evidence type="ECO:0000313" key="5">
    <source>
        <dbReference type="Proteomes" id="UP000288943"/>
    </source>
</evidence>
<dbReference type="RefSeq" id="WP_042226038.1">
    <property type="nucleotide sequence ID" value="NZ_CP026520.1"/>
</dbReference>
<sequence>MNEPRKLHKSYILFPVLKVLQTFVPIFMLLAIREGEWRWIPFLMLFGVGALFAGFGAVGWSTFRYRLEEDRLIIQKGLIFHEEKMFYYPRIHSMNTEQPFVQRLLGVVQLKFEMPGGKNESDGVLPAVSAQEAARIIREINAYLSSSGYSPVAAENGEGDGSTEKAVEPNAVPAVSKSRLPHTASAEKTGVYAYRATAGTLILAAFSTLNIGLIAACVAGVLSLADNVLPGNVYARLWNARNELHGGWLVYVLLGLGGLAAAWLLAGLLYLLKYAGFTVRAEAGTLTVSYGLLEKKKHTFQEARVQAVLIKEGLVRQLLGRAQIELRVVSSSKGEKIMLMPLVSAKRIPQLLPQLLPRFSLPDIESRPPARALLYYSRTDGAVVAVLAAAAVYFWGPVALWGLLLLLLDFLWSYSRFRSSGMTLQGNQLTLRGRMIARSTWLVRRPQMLSLRMKGTRSQRRKQLLSLSVSVMGDTGSAACEVSFIEERDAQRVWSWFSRSADHAQAKD</sequence>
<dbReference type="PIRSF" id="PIRSF026631">
    <property type="entry name" value="UCP026631"/>
    <property type="match status" value="1"/>
</dbReference>
<dbReference type="EMBL" id="CP026520">
    <property type="protein sequence ID" value="QAV19194.1"/>
    <property type="molecule type" value="Genomic_DNA"/>
</dbReference>
<organism evidence="4 5">
    <name type="scientific">Paenibacillus chitinolyticus</name>
    <dbReference type="NCBI Taxonomy" id="79263"/>
    <lineage>
        <taxon>Bacteria</taxon>
        <taxon>Bacillati</taxon>
        <taxon>Bacillota</taxon>
        <taxon>Bacilli</taxon>
        <taxon>Bacillales</taxon>
        <taxon>Paenibacillaceae</taxon>
        <taxon>Paenibacillus</taxon>
    </lineage>
</organism>
<evidence type="ECO:0000256" key="1">
    <source>
        <dbReference type="SAM" id="Phobius"/>
    </source>
</evidence>
<feature type="transmembrane region" description="Helical" evidence="1">
    <location>
        <begin position="373"/>
        <end position="392"/>
    </location>
</feature>
<protein>
    <submittedName>
        <fullName evidence="3">PH domain-containing protein</fullName>
    </submittedName>
</protein>
<evidence type="ECO:0000259" key="2">
    <source>
        <dbReference type="Pfam" id="PF03703"/>
    </source>
</evidence>
<evidence type="ECO:0000313" key="3">
    <source>
        <dbReference type="EMBL" id="MCY9598179.1"/>
    </source>
</evidence>
<keyword evidence="6" id="KW-1185">Reference proteome</keyword>
<dbReference type="GeneID" id="95376413"/>
<dbReference type="KEGG" id="pchi:PC41400_16505"/>
<feature type="transmembrane region" description="Helical" evidence="1">
    <location>
        <begin position="201"/>
        <end position="225"/>
    </location>
</feature>
<reference evidence="3 6" key="2">
    <citation type="submission" date="2022-05" db="EMBL/GenBank/DDBJ databases">
        <title>Genome Sequencing of Bee-Associated Microbes.</title>
        <authorList>
            <person name="Dunlap C."/>
        </authorList>
    </citation>
    <scope>NUCLEOTIDE SEQUENCE [LARGE SCALE GENOMIC DNA]</scope>
    <source>
        <strain evidence="3 6">NRRL B-23120</strain>
    </source>
</reference>
<dbReference type="EMBL" id="JAMDMJ010000029">
    <property type="protein sequence ID" value="MCY9598179.1"/>
    <property type="molecule type" value="Genomic_DNA"/>
</dbReference>
<keyword evidence="1" id="KW-0472">Membrane</keyword>
<dbReference type="OrthoDB" id="2195155at2"/>
<accession>A0A410WXS8</accession>
<dbReference type="PANTHER" id="PTHR34473:SF2">
    <property type="entry name" value="UPF0699 TRANSMEMBRANE PROTEIN YDBT"/>
    <property type="match status" value="1"/>
</dbReference>
<feature type="domain" description="YdbS-like PH" evidence="2">
    <location>
        <begin position="274"/>
        <end position="348"/>
    </location>
</feature>
<dbReference type="InterPro" id="IPR014529">
    <property type="entry name" value="UCP026631"/>
</dbReference>
<evidence type="ECO:0000313" key="6">
    <source>
        <dbReference type="Proteomes" id="UP001527202"/>
    </source>
</evidence>
<feature type="transmembrane region" description="Helical" evidence="1">
    <location>
        <begin position="245"/>
        <end position="272"/>
    </location>
</feature>
<dbReference type="Proteomes" id="UP000288943">
    <property type="component" value="Chromosome"/>
</dbReference>
<dbReference type="Pfam" id="PF03703">
    <property type="entry name" value="bPH_2"/>
    <property type="match status" value="2"/>
</dbReference>
<keyword evidence="1" id="KW-0812">Transmembrane</keyword>
<reference evidence="4 5" key="1">
    <citation type="submission" date="2018-01" db="EMBL/GenBank/DDBJ databases">
        <title>The whole genome sequencing and assembly of Paenibacillus chitinolyticus KCCM 41400 strain.</title>
        <authorList>
            <person name="Kim J.-Y."/>
            <person name="Park M.-K."/>
            <person name="Lee Y.-J."/>
            <person name="Yi H."/>
            <person name="Bahn Y.-S."/>
            <person name="Kim J.F."/>
            <person name="Lee D.-W."/>
        </authorList>
    </citation>
    <scope>NUCLEOTIDE SEQUENCE [LARGE SCALE GENOMIC DNA]</scope>
    <source>
        <strain evidence="4 5">KCCM 41400</strain>
    </source>
</reference>
<proteinExistence type="predicted"/>
<feature type="domain" description="YdbS-like PH" evidence="2">
    <location>
        <begin position="60"/>
        <end position="139"/>
    </location>
</feature>
<dbReference type="AlphaFoldDB" id="A0A410WXS8"/>
<feature type="transmembrane region" description="Helical" evidence="1">
    <location>
        <begin position="39"/>
        <end position="63"/>
    </location>
</feature>
<dbReference type="PANTHER" id="PTHR34473">
    <property type="entry name" value="UPF0699 TRANSMEMBRANE PROTEIN YDBS"/>
    <property type="match status" value="1"/>
</dbReference>